<dbReference type="Pfam" id="PF05485">
    <property type="entry name" value="THAP"/>
    <property type="match status" value="1"/>
</dbReference>
<dbReference type="SUPFAM" id="SSF57716">
    <property type="entry name" value="Glucocorticoid receptor-like (DNA-binding domain)"/>
    <property type="match status" value="1"/>
</dbReference>
<dbReference type="GO" id="GO:0008270">
    <property type="term" value="F:zinc ion binding"/>
    <property type="evidence" value="ECO:0007669"/>
    <property type="project" value="UniProtKB-KW"/>
</dbReference>
<keyword evidence="9" id="KW-1185">Reference proteome</keyword>
<evidence type="ECO:0000256" key="5">
    <source>
        <dbReference type="PROSITE-ProRule" id="PRU00309"/>
    </source>
</evidence>
<feature type="region of interest" description="Disordered" evidence="6">
    <location>
        <begin position="189"/>
        <end position="210"/>
    </location>
</feature>
<dbReference type="PANTHER" id="PTHR46599">
    <property type="entry name" value="PIGGYBAC TRANSPOSABLE ELEMENT-DERIVED PROTEIN 4"/>
    <property type="match status" value="1"/>
</dbReference>
<reference evidence="8" key="1">
    <citation type="submission" date="2024-04" db="EMBL/GenBank/DDBJ databases">
        <authorList>
            <consortium name="Molecular Ecology Group"/>
        </authorList>
    </citation>
    <scope>NUCLEOTIDE SEQUENCE</scope>
</reference>
<keyword evidence="1" id="KW-0479">Metal-binding</keyword>
<dbReference type="InterPro" id="IPR029526">
    <property type="entry name" value="PGBD"/>
</dbReference>
<dbReference type="AlphaFoldDB" id="A0AAV2NGK2"/>
<keyword evidence="4 5" id="KW-0238">DNA-binding</keyword>
<accession>A0AAV2NGK2</accession>
<dbReference type="SMART" id="SM00692">
    <property type="entry name" value="DM3"/>
    <property type="match status" value="1"/>
</dbReference>
<dbReference type="SMART" id="SM00980">
    <property type="entry name" value="THAP"/>
    <property type="match status" value="1"/>
</dbReference>
<evidence type="ECO:0000313" key="8">
    <source>
        <dbReference type="EMBL" id="CAL1678782.1"/>
    </source>
</evidence>
<evidence type="ECO:0000259" key="7">
    <source>
        <dbReference type="PROSITE" id="PS50950"/>
    </source>
</evidence>
<protein>
    <recommendedName>
        <fullName evidence="7">THAP-type domain-containing protein</fullName>
    </recommendedName>
</protein>
<evidence type="ECO:0000256" key="1">
    <source>
        <dbReference type="ARBA" id="ARBA00022723"/>
    </source>
</evidence>
<gene>
    <name evidence="8" type="ORF">LPLAT_LOCUS4556</name>
</gene>
<organism evidence="8 9">
    <name type="scientific">Lasius platythorax</name>
    <dbReference type="NCBI Taxonomy" id="488582"/>
    <lineage>
        <taxon>Eukaryota</taxon>
        <taxon>Metazoa</taxon>
        <taxon>Ecdysozoa</taxon>
        <taxon>Arthropoda</taxon>
        <taxon>Hexapoda</taxon>
        <taxon>Insecta</taxon>
        <taxon>Pterygota</taxon>
        <taxon>Neoptera</taxon>
        <taxon>Endopterygota</taxon>
        <taxon>Hymenoptera</taxon>
        <taxon>Apocrita</taxon>
        <taxon>Aculeata</taxon>
        <taxon>Formicoidea</taxon>
        <taxon>Formicidae</taxon>
        <taxon>Formicinae</taxon>
        <taxon>Lasius</taxon>
        <taxon>Lasius</taxon>
    </lineage>
</organism>
<dbReference type="PROSITE" id="PS50950">
    <property type="entry name" value="ZF_THAP"/>
    <property type="match status" value="1"/>
</dbReference>
<evidence type="ECO:0000313" key="9">
    <source>
        <dbReference type="Proteomes" id="UP001497644"/>
    </source>
</evidence>
<dbReference type="EMBL" id="OZ034837">
    <property type="protein sequence ID" value="CAL1678782.1"/>
    <property type="molecule type" value="Genomic_DNA"/>
</dbReference>
<feature type="domain" description="THAP-type" evidence="7">
    <location>
        <begin position="1"/>
        <end position="81"/>
    </location>
</feature>
<dbReference type="PANTHER" id="PTHR46599:SF6">
    <property type="entry name" value="DUAL SPECIFICITY PHOSPHATASE 26"/>
    <property type="match status" value="1"/>
</dbReference>
<evidence type="ECO:0000256" key="6">
    <source>
        <dbReference type="SAM" id="MobiDB-lite"/>
    </source>
</evidence>
<dbReference type="Pfam" id="PF13843">
    <property type="entry name" value="DDE_Tnp_1_7"/>
    <property type="match status" value="1"/>
</dbReference>
<proteinExistence type="predicted"/>
<sequence>MSYYRKKCVVLGCESQDLRLRSFPLAKDKERFLKWLRACGNIELLQLSEGQLRHRVVCDRHFEARVKLATTLSRVAVPTLHLPKPIDTSNYKFTEAQTIVAPKTSDNNSTNDEIAKTLAELSESDVGGSEDDVSEEEHILDAEQRRGDVEQDAEFLSDSSDPGDRAAFNYSTEAAYVGRNKITTWKKTPCTSQSATMPSEKEDITRPSHSVANEEYEIADELSAFREIFDDGMLKEIVACTNFSIERKHRACSSHRNMKETTRAEMLAVIGLLYLAGMKRASHASLLELWTDDGTGLEICRSAMSYRRFLFLLDCLQLDDRNTRATRLKVDKLAPVRNIWNMFVENCKNSYLPSESLAVGDRLKNFRGKCSFVQHDSNKPARCGLKIISLVDAKTSFTCNMELYCDQQPEGSYRVSNDPAAIVQRLIEHLKGSNYNLTCDEHYTSYLLAVSLLADKITFLGAMGRDHREVPLCFLPGKSRPVGSTRLGFRNDATLASHVPQKGKAVIVLSTAHHDAKFNPWTKKPMIIEHYDAAKDAMDVVERTCAIYSVSKKTKRWPLTVFFVLLDVAGVNAQILYNASQTKLLQKYRRGFLKTLALALLKPHLQERAKIKTLPLNIQTRILHQVDCEGDCQQVDCEQKFPKKRSREIDEEENSAKKKDRCFICRQRKAIITTLKCDICSRFTCKRHIAYIKYICKRCDSIEADKDNR</sequence>
<dbReference type="GO" id="GO:0003677">
    <property type="term" value="F:DNA binding"/>
    <property type="evidence" value="ECO:0007669"/>
    <property type="project" value="UniProtKB-UniRule"/>
</dbReference>
<dbReference type="InterPro" id="IPR006612">
    <property type="entry name" value="THAP_Znf"/>
</dbReference>
<dbReference type="Proteomes" id="UP001497644">
    <property type="component" value="Chromosome 14"/>
</dbReference>
<evidence type="ECO:0000256" key="2">
    <source>
        <dbReference type="ARBA" id="ARBA00022771"/>
    </source>
</evidence>
<keyword evidence="2 5" id="KW-0863">Zinc-finger</keyword>
<evidence type="ECO:0000256" key="3">
    <source>
        <dbReference type="ARBA" id="ARBA00022833"/>
    </source>
</evidence>
<keyword evidence="3" id="KW-0862">Zinc</keyword>
<name>A0AAV2NGK2_9HYME</name>
<evidence type="ECO:0000256" key="4">
    <source>
        <dbReference type="ARBA" id="ARBA00023125"/>
    </source>
</evidence>